<reference evidence="3 4" key="1">
    <citation type="submission" date="2015-09" db="EMBL/GenBank/DDBJ databases">
        <title>Draft genome sequence of Alicyclobacillus ferrooxydans DSM 22381.</title>
        <authorList>
            <person name="Hemp J."/>
        </authorList>
    </citation>
    <scope>NUCLEOTIDE SEQUENCE [LARGE SCALE GENOMIC DNA]</scope>
    <source>
        <strain evidence="3 4">TC-34</strain>
    </source>
</reference>
<dbReference type="AlphaFoldDB" id="A0A0P9CAR6"/>
<dbReference type="RefSeq" id="WP_054970363.1">
    <property type="nucleotide sequence ID" value="NZ_LJCO01000075.1"/>
</dbReference>
<evidence type="ECO:0000313" key="4">
    <source>
        <dbReference type="Proteomes" id="UP000050482"/>
    </source>
</evidence>
<feature type="compositionally biased region" description="Polar residues" evidence="1">
    <location>
        <begin position="66"/>
        <end position="78"/>
    </location>
</feature>
<dbReference type="PATRIC" id="fig|471514.4.peg.3878"/>
<accession>A0A0P9CAR6</accession>
<evidence type="ECO:0000313" key="3">
    <source>
        <dbReference type="EMBL" id="KPV42530.1"/>
    </source>
</evidence>
<keyword evidence="4" id="KW-1185">Reference proteome</keyword>
<feature type="chain" id="PRO_5038398789" description="Bacterial spore germination immunoglobulin-like domain-containing protein" evidence="2">
    <location>
        <begin position="27"/>
        <end position="189"/>
    </location>
</feature>
<comment type="caution">
    <text evidence="3">The sequence shown here is derived from an EMBL/GenBank/DDBJ whole genome shotgun (WGS) entry which is preliminary data.</text>
</comment>
<name>A0A0P9CAR6_9BACL</name>
<gene>
    <name evidence="3" type="ORF">AN477_16940</name>
</gene>
<proteinExistence type="predicted"/>
<dbReference type="PROSITE" id="PS51257">
    <property type="entry name" value="PROKAR_LIPOPROTEIN"/>
    <property type="match status" value="1"/>
</dbReference>
<keyword evidence="2" id="KW-0732">Signal</keyword>
<feature type="region of interest" description="Disordered" evidence="1">
    <location>
        <begin position="58"/>
        <end position="78"/>
    </location>
</feature>
<evidence type="ECO:0000256" key="2">
    <source>
        <dbReference type="SAM" id="SignalP"/>
    </source>
</evidence>
<evidence type="ECO:0008006" key="5">
    <source>
        <dbReference type="Google" id="ProtNLM"/>
    </source>
</evidence>
<feature type="signal peptide" evidence="2">
    <location>
        <begin position="1"/>
        <end position="26"/>
    </location>
</feature>
<sequence>MKGYKKWVTAGVALYIAGVLTGCGNANDTTGGMTPTNVTNQTAINTSTGITANTTTNAATNTSTGPQAATNISDSSPANQPGAIIGNTQIIHLVSPIPNQTVQAGSKIMVSGTVAKGFGHQTLQVQLLSGNVRPSKIIQIKKFQVGSDGKFSGQFGIPNNLPSSGTKMQVVFELLMKGGPEVSTTLIAK</sequence>
<dbReference type="Proteomes" id="UP000050482">
    <property type="component" value="Unassembled WGS sequence"/>
</dbReference>
<protein>
    <recommendedName>
        <fullName evidence="5">Bacterial spore germination immunoglobulin-like domain-containing protein</fullName>
    </recommendedName>
</protein>
<organism evidence="3 4">
    <name type="scientific">Alicyclobacillus ferrooxydans</name>
    <dbReference type="NCBI Taxonomy" id="471514"/>
    <lineage>
        <taxon>Bacteria</taxon>
        <taxon>Bacillati</taxon>
        <taxon>Bacillota</taxon>
        <taxon>Bacilli</taxon>
        <taxon>Bacillales</taxon>
        <taxon>Alicyclobacillaceae</taxon>
        <taxon>Alicyclobacillus</taxon>
    </lineage>
</organism>
<evidence type="ECO:0000256" key="1">
    <source>
        <dbReference type="SAM" id="MobiDB-lite"/>
    </source>
</evidence>
<dbReference type="EMBL" id="LJCO01000075">
    <property type="protein sequence ID" value="KPV42530.1"/>
    <property type="molecule type" value="Genomic_DNA"/>
</dbReference>